<gene>
    <name evidence="2" type="ORF">OHC33_010526</name>
</gene>
<feature type="region of interest" description="Disordered" evidence="1">
    <location>
        <begin position="262"/>
        <end position="294"/>
    </location>
</feature>
<protein>
    <submittedName>
        <fullName evidence="2">Uncharacterized protein</fullName>
    </submittedName>
</protein>
<dbReference type="AlphaFoldDB" id="A0AAN8EE68"/>
<dbReference type="EMBL" id="JAKLMC020000047">
    <property type="protein sequence ID" value="KAK5948492.1"/>
    <property type="molecule type" value="Genomic_DNA"/>
</dbReference>
<evidence type="ECO:0000256" key="1">
    <source>
        <dbReference type="SAM" id="MobiDB-lite"/>
    </source>
</evidence>
<evidence type="ECO:0000313" key="3">
    <source>
        <dbReference type="Proteomes" id="UP001316803"/>
    </source>
</evidence>
<comment type="caution">
    <text evidence="2">The sequence shown here is derived from an EMBL/GenBank/DDBJ whole genome shotgun (WGS) entry which is preliminary data.</text>
</comment>
<evidence type="ECO:0000313" key="2">
    <source>
        <dbReference type="EMBL" id="KAK5948492.1"/>
    </source>
</evidence>
<name>A0AAN8EE68_9EURO</name>
<sequence length="294" mass="33350">MPWKETLGVVINDGERTELYDADGNALQKVRIWVPECEESSIDGHSDEVDDGNAIDEEITVGQTSSPSPCWIPEANQGTDYTPILDQLFEGREQISIWDFLARLGATAAPELIIDLRRIFKKHKIPKMAFLERAEYDDTNAWEEHAFENSLLRGCHLRCVRGYGRLGGRDIDGNIKRSIYFDLEKQLKVRCDGFLAFMQTMGCDWSAPSIRYTFWAYHKKLGITTEAGKIGEEKNLLKVLKSRVTMPAELIRYLTRNHATKESVQSAVVPQKRKAPRDAQADEARSMASPRDAI</sequence>
<feature type="compositionally biased region" description="Basic and acidic residues" evidence="1">
    <location>
        <begin position="276"/>
        <end position="285"/>
    </location>
</feature>
<dbReference type="Proteomes" id="UP001316803">
    <property type="component" value="Unassembled WGS sequence"/>
</dbReference>
<reference evidence="2 3" key="1">
    <citation type="submission" date="2022-12" db="EMBL/GenBank/DDBJ databases">
        <title>Genomic features and morphological characterization of a novel Knufia sp. strain isolated from spacecraft assembly facility.</title>
        <authorList>
            <person name="Teixeira M."/>
            <person name="Chander A.M."/>
            <person name="Stajich J.E."/>
            <person name="Venkateswaran K."/>
        </authorList>
    </citation>
    <scope>NUCLEOTIDE SEQUENCE [LARGE SCALE GENOMIC DNA]</scope>
    <source>
        <strain evidence="2 3">FJI-L2-BK-P2</strain>
    </source>
</reference>
<keyword evidence="3" id="KW-1185">Reference proteome</keyword>
<organism evidence="2 3">
    <name type="scientific">Knufia fluminis</name>
    <dbReference type="NCBI Taxonomy" id="191047"/>
    <lineage>
        <taxon>Eukaryota</taxon>
        <taxon>Fungi</taxon>
        <taxon>Dikarya</taxon>
        <taxon>Ascomycota</taxon>
        <taxon>Pezizomycotina</taxon>
        <taxon>Eurotiomycetes</taxon>
        <taxon>Chaetothyriomycetidae</taxon>
        <taxon>Chaetothyriales</taxon>
        <taxon>Trichomeriaceae</taxon>
        <taxon>Knufia</taxon>
    </lineage>
</organism>
<proteinExistence type="predicted"/>
<accession>A0AAN8EE68</accession>